<evidence type="ECO:0000256" key="1">
    <source>
        <dbReference type="SAM" id="Phobius"/>
    </source>
</evidence>
<accession>A0A1F6V1P1</accession>
<evidence type="ECO:0000313" key="2">
    <source>
        <dbReference type="EMBL" id="OGI63354.1"/>
    </source>
</evidence>
<name>A0A1F6V1P1_9BACT</name>
<protein>
    <recommendedName>
        <fullName evidence="4">DUF378 domain-containing protein</fullName>
    </recommendedName>
</protein>
<keyword evidence="1" id="KW-1133">Transmembrane helix</keyword>
<organism evidence="2 3">
    <name type="scientific">Candidatus Nomurabacteria bacterium RIFCSPHIGHO2_01_FULL_40_12</name>
    <dbReference type="NCBI Taxonomy" id="1801737"/>
    <lineage>
        <taxon>Bacteria</taxon>
        <taxon>Candidatus Nomuraibacteriota</taxon>
    </lineage>
</organism>
<dbReference type="PANTHER" id="PTHR37304:SF1">
    <property type="entry name" value="MEMBRANE PROTEIN"/>
    <property type="match status" value="1"/>
</dbReference>
<keyword evidence="1" id="KW-0472">Membrane</keyword>
<dbReference type="AlphaFoldDB" id="A0A1F6V1P1"/>
<evidence type="ECO:0008006" key="4">
    <source>
        <dbReference type="Google" id="ProtNLM"/>
    </source>
</evidence>
<feature type="transmembrane region" description="Helical" evidence="1">
    <location>
        <begin position="12"/>
        <end position="37"/>
    </location>
</feature>
<dbReference type="Proteomes" id="UP000177602">
    <property type="component" value="Unassembled WGS sequence"/>
</dbReference>
<proteinExistence type="predicted"/>
<dbReference type="STRING" id="1801737.A2818_01425"/>
<dbReference type="InterPro" id="IPR007211">
    <property type="entry name" value="DUF378"/>
</dbReference>
<sequence length="95" mass="9301">MCHSSCGGHGCSVSLVAKVLVIVGAVNWGLVGAGMLLGSDLNVVHMVLGSLANVESLVYVLVGVAGVMEIFGCKCGKCKAACAACGTDGKTGGGM</sequence>
<feature type="transmembrane region" description="Helical" evidence="1">
    <location>
        <begin position="43"/>
        <end position="67"/>
    </location>
</feature>
<keyword evidence="1" id="KW-0812">Transmembrane</keyword>
<gene>
    <name evidence="2" type="ORF">A2818_01425</name>
</gene>
<evidence type="ECO:0000313" key="3">
    <source>
        <dbReference type="Proteomes" id="UP000177602"/>
    </source>
</evidence>
<dbReference type="PANTHER" id="PTHR37304">
    <property type="entry name" value="MEMBRANE PROTEIN-RELATED"/>
    <property type="match status" value="1"/>
</dbReference>
<reference evidence="2 3" key="1">
    <citation type="journal article" date="2016" name="Nat. Commun.">
        <title>Thousands of microbial genomes shed light on interconnected biogeochemical processes in an aquifer system.</title>
        <authorList>
            <person name="Anantharaman K."/>
            <person name="Brown C.T."/>
            <person name="Hug L.A."/>
            <person name="Sharon I."/>
            <person name="Castelle C.J."/>
            <person name="Probst A.J."/>
            <person name="Thomas B.C."/>
            <person name="Singh A."/>
            <person name="Wilkins M.J."/>
            <person name="Karaoz U."/>
            <person name="Brodie E.L."/>
            <person name="Williams K.H."/>
            <person name="Hubbard S.S."/>
            <person name="Banfield J.F."/>
        </authorList>
    </citation>
    <scope>NUCLEOTIDE SEQUENCE [LARGE SCALE GENOMIC DNA]</scope>
</reference>
<comment type="caution">
    <text evidence="2">The sequence shown here is derived from an EMBL/GenBank/DDBJ whole genome shotgun (WGS) entry which is preliminary data.</text>
</comment>
<dbReference type="Pfam" id="PF04070">
    <property type="entry name" value="DUF378"/>
    <property type="match status" value="1"/>
</dbReference>
<dbReference type="EMBL" id="MFTN01000006">
    <property type="protein sequence ID" value="OGI63354.1"/>
    <property type="molecule type" value="Genomic_DNA"/>
</dbReference>